<organism evidence="1 2">
    <name type="scientific">Fusarium keratoplasticum</name>
    <dbReference type="NCBI Taxonomy" id="1328300"/>
    <lineage>
        <taxon>Eukaryota</taxon>
        <taxon>Fungi</taxon>
        <taxon>Dikarya</taxon>
        <taxon>Ascomycota</taxon>
        <taxon>Pezizomycotina</taxon>
        <taxon>Sordariomycetes</taxon>
        <taxon>Hypocreomycetidae</taxon>
        <taxon>Hypocreales</taxon>
        <taxon>Nectriaceae</taxon>
        <taxon>Fusarium</taxon>
        <taxon>Fusarium solani species complex</taxon>
    </lineage>
</organism>
<evidence type="ECO:0000313" key="1">
    <source>
        <dbReference type="EMBL" id="KAI8654773.1"/>
    </source>
</evidence>
<proteinExistence type="predicted"/>
<accession>A0ACC0QIV6</accession>
<protein>
    <submittedName>
        <fullName evidence="1">Uncharacterized protein</fullName>
    </submittedName>
</protein>
<name>A0ACC0QIV6_9HYPO</name>
<comment type="caution">
    <text evidence="1">The sequence shown here is derived from an EMBL/GenBank/DDBJ whole genome shotgun (WGS) entry which is preliminary data.</text>
</comment>
<sequence>MEPRRDFRYNPWNFDPEQANPEDFDDGKLAGVDWSNPKSFLDAMGIEGPVPKMPTAAEVRREAEGNSREIFAAYDTLSKIIQRHEATIQKRWSKKTRQQRLQILLNAWPGMPASHRPDFEAVRKESKEQRERGTRYKDHFMWPYINQEDLTQPKVMSLLLNSRGRHPPPTFAAADNASVHLGIASRALVPIFLNNHVMVLNGATTVEGYGKLVAWEDHPDAFEWMHTRKQFLPGEGLVILEVQARLMKFLVDCCHEILHEIPAAELISDAYPVQPEPPLKTDNDTSGFANLAAMAAEAPYRVPVRLDLARVESLLEAKKSAAEDHVWALREDPAYFAQEFLEVKDHRQEMLKDSQGRSHPVTNKLREHLLWARVTGTMLTDAYISLEAFTELHRQAQHLRNLQDKYKAEISPEKDLPEEYMVTLLRFRYFLETTAKSPLERLKMVVASSPPMHKFFVRDPPTDLSSTNIVLRKRAEAKKSKAEEHLIWLLQNLWEDEYNLFLIGLPHIMDELERLLQASPEADVLVSAHVIKILGDLSIMAQCLRQLELYQPWAQTFETVSLDHADNFKAEHAQWGQPWKQFLPATREQNLASVGRLAEPSGGKFSYPFDKRRTKETVDALRRAEANLDAVWDKIDDHLRSKAPELQGAALNRFLSKPRMLRRTAEWVEPTAPTKDKKVADPDLDTLNRPLSNVFLGHSEDKVQGSKAQQKVKTKTKGVSSVKPAAAPEAPEPENPDPQPTLYVDARTLKVFRTLFFNPEVNSTPGSVLWNDFLHAMVATGFQAEKLYGSVWQFSPTTLDVERSIHFHEPHPKGKIPFEVARRHGRRLTRAYGWFGGMFVLKQK</sequence>
<evidence type="ECO:0000313" key="2">
    <source>
        <dbReference type="Proteomes" id="UP001065298"/>
    </source>
</evidence>
<dbReference type="EMBL" id="CM046512">
    <property type="protein sequence ID" value="KAI8654773.1"/>
    <property type="molecule type" value="Genomic_DNA"/>
</dbReference>
<gene>
    <name evidence="1" type="ORF">NCS57_01224400</name>
</gene>
<reference evidence="1" key="1">
    <citation type="submission" date="2022-06" db="EMBL/GenBank/DDBJ databases">
        <title>Fusarium solani species complex genomes reveal bases of compartmentalisation and animal pathogenesis.</title>
        <authorList>
            <person name="Tsai I.J."/>
        </authorList>
    </citation>
    <scope>NUCLEOTIDE SEQUENCE</scope>
    <source>
        <strain evidence="1">Fu6.1</strain>
    </source>
</reference>
<dbReference type="Proteomes" id="UP001065298">
    <property type="component" value="Chromosome 10"/>
</dbReference>
<keyword evidence="2" id="KW-1185">Reference proteome</keyword>